<comment type="caution">
    <text evidence="1">The sequence shown here is derived from an EMBL/GenBank/DDBJ whole genome shotgun (WGS) entry which is preliminary data.</text>
</comment>
<dbReference type="Proteomes" id="UP000008553">
    <property type="component" value="Unassembled WGS sequence"/>
</dbReference>
<evidence type="ECO:0000313" key="1">
    <source>
        <dbReference type="EMBL" id="EAA16153.1"/>
    </source>
</evidence>
<name>Q7RGN5_PLAYO</name>
<proteinExistence type="predicted"/>
<dbReference type="InParanoid" id="Q7RGN5"/>
<feature type="non-terminal residue" evidence="1">
    <location>
        <position position="1"/>
    </location>
</feature>
<protein>
    <submittedName>
        <fullName evidence="1">Uncharacterized protein</fullName>
    </submittedName>
</protein>
<dbReference type="EMBL" id="AABL01001297">
    <property type="protein sequence ID" value="EAA16153.1"/>
    <property type="molecule type" value="Genomic_DNA"/>
</dbReference>
<keyword evidence="2" id="KW-1185">Reference proteome</keyword>
<evidence type="ECO:0000313" key="2">
    <source>
        <dbReference type="Proteomes" id="UP000008553"/>
    </source>
</evidence>
<accession>Q7RGN5</accession>
<sequence length="30" mass="3762">HFILIILNRYEHSIIYIILYGKYGIWFLSY</sequence>
<reference evidence="1 2" key="1">
    <citation type="journal article" date="2002" name="Nature">
        <title>Genome sequence and comparative analysis of the model rodent malaria parasite Plasmodium yoelii yoelii.</title>
        <authorList>
            <person name="Carlton J.M."/>
            <person name="Angiuoli S.V."/>
            <person name="Suh B.B."/>
            <person name="Kooij T.W."/>
            <person name="Pertea M."/>
            <person name="Silva J.C."/>
            <person name="Ermolaeva M.D."/>
            <person name="Allen J.E."/>
            <person name="Selengut J.D."/>
            <person name="Koo H.L."/>
            <person name="Peterson J.D."/>
            <person name="Pop M."/>
            <person name="Kosack D.S."/>
            <person name="Shumway M.F."/>
            <person name="Bidwell S.L."/>
            <person name="Shallom S.J."/>
            <person name="van Aken S.E."/>
            <person name="Riedmuller S.B."/>
            <person name="Feldblyum T.V."/>
            <person name="Cho J.K."/>
            <person name="Quackenbush J."/>
            <person name="Sedegah M."/>
            <person name="Shoaibi A."/>
            <person name="Cummings L.M."/>
            <person name="Florens L."/>
            <person name="Yates J.R."/>
            <person name="Raine J.D."/>
            <person name="Sinden R.E."/>
            <person name="Harris M.A."/>
            <person name="Cunningham D.A."/>
            <person name="Preiser P.R."/>
            <person name="Bergman L.W."/>
            <person name="Vaidya A.B."/>
            <person name="van Lin L.H."/>
            <person name="Janse C.J."/>
            <person name="Waters A.P."/>
            <person name="Smith H.O."/>
            <person name="White O.R."/>
            <person name="Salzberg S.L."/>
            <person name="Venter J.C."/>
            <person name="Fraser C.M."/>
            <person name="Hoffman S.L."/>
            <person name="Gardner M.J."/>
            <person name="Carucci D.J."/>
        </authorList>
    </citation>
    <scope>NUCLEOTIDE SEQUENCE [LARGE SCALE GENOMIC DNA]</scope>
    <source>
        <strain evidence="1 2">17XNL</strain>
    </source>
</reference>
<dbReference type="PaxDb" id="73239-Q7RGN5"/>
<organism evidence="1 2">
    <name type="scientific">Plasmodium yoelii yoelii</name>
    <dbReference type="NCBI Taxonomy" id="73239"/>
    <lineage>
        <taxon>Eukaryota</taxon>
        <taxon>Sar</taxon>
        <taxon>Alveolata</taxon>
        <taxon>Apicomplexa</taxon>
        <taxon>Aconoidasida</taxon>
        <taxon>Haemosporida</taxon>
        <taxon>Plasmodiidae</taxon>
        <taxon>Plasmodium</taxon>
        <taxon>Plasmodium (Vinckeia)</taxon>
    </lineage>
</organism>
<dbReference type="AlphaFoldDB" id="Q7RGN5"/>
<gene>
    <name evidence="1" type="ORF">PY04311</name>
</gene>